<dbReference type="AlphaFoldDB" id="A0A0F9MQN6"/>
<accession>A0A0F9MQN6</accession>
<sequence>MIIFVIIAILAYAFYRFYSFERQETSQHHNSKDHNRSFIIGSQFENFVRFNYYGSNYETTHVTPSHEENCIEFNDESYKPDLKLRDSNTGKEFWIECKYRSYKHNTKEYKIITENQLQRHRRIKDSPVFVILGIGGKPNKPLYLYKIPIAKCKSVMTIGHLFNQFQINK</sequence>
<protein>
    <submittedName>
        <fullName evidence="1">Uncharacterized protein</fullName>
    </submittedName>
</protein>
<dbReference type="EMBL" id="LAZR01004325">
    <property type="protein sequence ID" value="KKN09635.1"/>
    <property type="molecule type" value="Genomic_DNA"/>
</dbReference>
<gene>
    <name evidence="1" type="ORF">LCGC14_1044700</name>
</gene>
<name>A0A0F9MQN6_9ZZZZ</name>
<organism evidence="1">
    <name type="scientific">marine sediment metagenome</name>
    <dbReference type="NCBI Taxonomy" id="412755"/>
    <lineage>
        <taxon>unclassified sequences</taxon>
        <taxon>metagenomes</taxon>
        <taxon>ecological metagenomes</taxon>
    </lineage>
</organism>
<comment type="caution">
    <text evidence="1">The sequence shown here is derived from an EMBL/GenBank/DDBJ whole genome shotgun (WGS) entry which is preliminary data.</text>
</comment>
<reference evidence="1" key="1">
    <citation type="journal article" date="2015" name="Nature">
        <title>Complex archaea that bridge the gap between prokaryotes and eukaryotes.</title>
        <authorList>
            <person name="Spang A."/>
            <person name="Saw J.H."/>
            <person name="Jorgensen S.L."/>
            <person name="Zaremba-Niedzwiedzka K."/>
            <person name="Martijn J."/>
            <person name="Lind A.E."/>
            <person name="van Eijk R."/>
            <person name="Schleper C."/>
            <person name="Guy L."/>
            <person name="Ettema T.J."/>
        </authorList>
    </citation>
    <scope>NUCLEOTIDE SEQUENCE</scope>
</reference>
<proteinExistence type="predicted"/>
<evidence type="ECO:0000313" key="1">
    <source>
        <dbReference type="EMBL" id="KKN09635.1"/>
    </source>
</evidence>